<proteinExistence type="predicted"/>
<name>A0A3S4UBY5_9ACTN</name>
<dbReference type="Gene3D" id="3.30.1050.40">
    <property type="match status" value="1"/>
</dbReference>
<dbReference type="GeneID" id="64406635"/>
<evidence type="ECO:0000313" key="2">
    <source>
        <dbReference type="EMBL" id="VEH69876.1"/>
    </source>
</evidence>
<feature type="domain" description="Bacterial SCP orthologue" evidence="1">
    <location>
        <begin position="65"/>
        <end position="155"/>
    </location>
</feature>
<dbReference type="InterPro" id="IPR041629">
    <property type="entry name" value="SCP_3"/>
</dbReference>
<dbReference type="Proteomes" id="UP000273044">
    <property type="component" value="Chromosome"/>
</dbReference>
<organism evidence="2 3">
    <name type="scientific">Arachnia propionica</name>
    <dbReference type="NCBI Taxonomy" id="1750"/>
    <lineage>
        <taxon>Bacteria</taxon>
        <taxon>Bacillati</taxon>
        <taxon>Actinomycetota</taxon>
        <taxon>Actinomycetes</taxon>
        <taxon>Propionibacteriales</taxon>
        <taxon>Propionibacteriaceae</taxon>
        <taxon>Arachnia</taxon>
    </lineage>
</organism>
<evidence type="ECO:0000259" key="1">
    <source>
        <dbReference type="Pfam" id="PF17844"/>
    </source>
</evidence>
<dbReference type="EMBL" id="LR134406">
    <property type="protein sequence ID" value="VEH69876.1"/>
    <property type="molecule type" value="Genomic_DNA"/>
</dbReference>
<keyword evidence="3" id="KW-1185">Reference proteome</keyword>
<accession>A0A3S4UBY5</accession>
<reference evidence="2 3" key="1">
    <citation type="submission" date="2018-12" db="EMBL/GenBank/DDBJ databases">
        <authorList>
            <consortium name="Pathogen Informatics"/>
        </authorList>
    </citation>
    <scope>NUCLEOTIDE SEQUENCE [LARGE SCALE GENOMIC DNA]</scope>
    <source>
        <strain evidence="2 3">NCTC12967</strain>
    </source>
</reference>
<gene>
    <name evidence="2" type="ORF">NCTC12967_01155</name>
</gene>
<sequence>MFSADEKTIAELRDLRECLAAIDPAEATVLGLALEGELSRRTPDLTRVLLRAADSAGKHGLALGRTLTAACCRAFCARLGDLHPGAAIEVRVPPWAAVQVSFGNGPKHTRGTPPNVVEMEPSTLLGLATGQLCWAEAEVKVSGSQAERVAAAFPLTAP</sequence>
<dbReference type="Pfam" id="PF17844">
    <property type="entry name" value="SCP_3"/>
    <property type="match status" value="1"/>
</dbReference>
<dbReference type="RefSeq" id="WP_061787099.1">
    <property type="nucleotide sequence ID" value="NZ_CP072386.1"/>
</dbReference>
<protein>
    <recommendedName>
        <fullName evidence="1">Bacterial SCP orthologue domain-containing protein</fullName>
    </recommendedName>
</protein>
<evidence type="ECO:0000313" key="3">
    <source>
        <dbReference type="Proteomes" id="UP000273044"/>
    </source>
</evidence>
<dbReference type="AlphaFoldDB" id="A0A3S4UBY5"/>